<dbReference type="RefSeq" id="WP_170209378.1">
    <property type="nucleotide sequence ID" value="NZ_JBHTGQ010000002.1"/>
</dbReference>
<protein>
    <submittedName>
        <fullName evidence="1">Uncharacterized protein</fullName>
    </submittedName>
</protein>
<keyword evidence="2" id="KW-1185">Reference proteome</keyword>
<evidence type="ECO:0000313" key="2">
    <source>
        <dbReference type="Proteomes" id="UP001596528"/>
    </source>
</evidence>
<proteinExistence type="predicted"/>
<sequence length="58" mass="6431">MTPAWTMPPDICLPLWRQAAEAADAEGWPEGERLLVTLAADWTAEGRTVVLLKEENPL</sequence>
<accession>A0ABW2UZF1</accession>
<dbReference type="Proteomes" id="UP001596528">
    <property type="component" value="Unassembled WGS sequence"/>
</dbReference>
<organism evidence="1 2">
    <name type="scientific">Paenibacillus thermoaerophilus</name>
    <dbReference type="NCBI Taxonomy" id="1215385"/>
    <lineage>
        <taxon>Bacteria</taxon>
        <taxon>Bacillati</taxon>
        <taxon>Bacillota</taxon>
        <taxon>Bacilli</taxon>
        <taxon>Bacillales</taxon>
        <taxon>Paenibacillaceae</taxon>
        <taxon>Paenibacillus</taxon>
    </lineage>
</organism>
<reference evidence="2" key="1">
    <citation type="journal article" date="2019" name="Int. J. Syst. Evol. Microbiol.">
        <title>The Global Catalogue of Microorganisms (GCM) 10K type strain sequencing project: providing services to taxonomists for standard genome sequencing and annotation.</title>
        <authorList>
            <consortium name="The Broad Institute Genomics Platform"/>
            <consortium name="The Broad Institute Genome Sequencing Center for Infectious Disease"/>
            <person name="Wu L."/>
            <person name="Ma J."/>
        </authorList>
    </citation>
    <scope>NUCLEOTIDE SEQUENCE [LARGE SCALE GENOMIC DNA]</scope>
    <source>
        <strain evidence="2">JCM 18657</strain>
    </source>
</reference>
<evidence type="ECO:0000313" key="1">
    <source>
        <dbReference type="EMBL" id="MFC7748643.1"/>
    </source>
</evidence>
<name>A0ABW2UZF1_9BACL</name>
<dbReference type="EMBL" id="JBHTGQ010000002">
    <property type="protein sequence ID" value="MFC7748643.1"/>
    <property type="molecule type" value="Genomic_DNA"/>
</dbReference>
<comment type="caution">
    <text evidence="1">The sequence shown here is derived from an EMBL/GenBank/DDBJ whole genome shotgun (WGS) entry which is preliminary data.</text>
</comment>
<gene>
    <name evidence="1" type="ORF">ACFQWB_01615</name>
</gene>